<gene>
    <name evidence="3" type="ORF">GTP41_11105</name>
</gene>
<keyword evidence="4" id="KW-1185">Reference proteome</keyword>
<name>A0A6N9HH09_9BURK</name>
<proteinExistence type="predicted"/>
<dbReference type="AlphaFoldDB" id="A0A6N9HH09"/>
<evidence type="ECO:0000313" key="4">
    <source>
        <dbReference type="Proteomes" id="UP000448575"/>
    </source>
</evidence>
<protein>
    <submittedName>
        <fullName evidence="3">PEP-CTERM sorting domain-containing protein</fullName>
    </submittedName>
</protein>
<dbReference type="InterPro" id="IPR013424">
    <property type="entry name" value="Ice-binding_C"/>
</dbReference>
<accession>A0A6N9HH09</accession>
<evidence type="ECO:0000256" key="1">
    <source>
        <dbReference type="SAM" id="SignalP"/>
    </source>
</evidence>
<organism evidence="3 4">
    <name type="scientific">Pseudoduganella guangdongensis</name>
    <dbReference type="NCBI Taxonomy" id="2692179"/>
    <lineage>
        <taxon>Bacteria</taxon>
        <taxon>Pseudomonadati</taxon>
        <taxon>Pseudomonadota</taxon>
        <taxon>Betaproteobacteria</taxon>
        <taxon>Burkholderiales</taxon>
        <taxon>Oxalobacteraceae</taxon>
        <taxon>Telluria group</taxon>
        <taxon>Pseudoduganella</taxon>
    </lineage>
</organism>
<dbReference type="EMBL" id="WWCJ01000007">
    <property type="protein sequence ID" value="MYN02646.1"/>
    <property type="molecule type" value="Genomic_DNA"/>
</dbReference>
<comment type="caution">
    <text evidence="3">The sequence shown here is derived from an EMBL/GenBank/DDBJ whole genome shotgun (WGS) entry which is preliminary data.</text>
</comment>
<dbReference type="NCBIfam" id="TIGR02595">
    <property type="entry name" value="PEP_CTERM"/>
    <property type="match status" value="1"/>
</dbReference>
<evidence type="ECO:0000313" key="3">
    <source>
        <dbReference type="EMBL" id="MYN02646.1"/>
    </source>
</evidence>
<feature type="signal peptide" evidence="1">
    <location>
        <begin position="1"/>
        <end position="22"/>
    </location>
</feature>
<feature type="chain" id="PRO_5026969693" evidence="1">
    <location>
        <begin position="23"/>
        <end position="219"/>
    </location>
</feature>
<feature type="domain" description="Ice-binding protein C-terminal" evidence="2">
    <location>
        <begin position="194"/>
        <end position="216"/>
    </location>
</feature>
<evidence type="ECO:0000259" key="2">
    <source>
        <dbReference type="Pfam" id="PF07589"/>
    </source>
</evidence>
<dbReference type="Proteomes" id="UP000448575">
    <property type="component" value="Unassembled WGS sequence"/>
</dbReference>
<dbReference type="Pfam" id="PF07589">
    <property type="entry name" value="PEP-CTERM"/>
    <property type="match status" value="1"/>
</dbReference>
<dbReference type="RefSeq" id="WP_161025653.1">
    <property type="nucleotide sequence ID" value="NZ_WWCJ01000007.1"/>
</dbReference>
<sequence>MHSLSTLFAALIAAGACATASAAPITLTFEGVGDRASVLEFYNGGSDSAGHAGSNYGISFSRASLGIIDADAGGTGNIGNEPSPSTVLFFLSGSAATMNVAAGFDTGFSFYYTSARAGFIRVYEGLNGTGKLLASLALNANTGNCAGDPNGGFCQFDPVGVAFAGIARSVDFGGSADYIAFDNVTLGASTPAQDVPEPGTLALVGLGLGGLARLRRRQS</sequence>
<keyword evidence="1" id="KW-0732">Signal</keyword>
<reference evidence="3 4" key="1">
    <citation type="submission" date="2019-12" db="EMBL/GenBank/DDBJ databases">
        <title>Novel species isolated from a subtropical stream in China.</title>
        <authorList>
            <person name="Lu H."/>
        </authorList>
    </citation>
    <scope>NUCLEOTIDE SEQUENCE [LARGE SCALE GENOMIC DNA]</scope>
    <source>
        <strain evidence="3 4">DS3</strain>
    </source>
</reference>